<evidence type="ECO:0000313" key="9">
    <source>
        <dbReference type="EMBL" id="TQE95920.1"/>
    </source>
</evidence>
<reference evidence="9 10" key="1">
    <citation type="submission" date="2019-06" db="EMBL/GenBank/DDBJ databases">
        <title>Genome sequence of Litorilinea aerophila BAA-2444.</title>
        <authorList>
            <person name="Maclea K.S."/>
            <person name="Maurais E.G."/>
            <person name="Iannazzi L.C."/>
        </authorList>
    </citation>
    <scope>NUCLEOTIDE SEQUENCE [LARGE SCALE GENOMIC DNA]</scope>
    <source>
        <strain evidence="9 10">ATCC BAA-2444</strain>
    </source>
</reference>
<dbReference type="GO" id="GO:0055085">
    <property type="term" value="P:transmembrane transport"/>
    <property type="evidence" value="ECO:0007669"/>
    <property type="project" value="InterPro"/>
</dbReference>
<keyword evidence="10" id="KW-1185">Reference proteome</keyword>
<evidence type="ECO:0000256" key="7">
    <source>
        <dbReference type="RuleBase" id="RU363032"/>
    </source>
</evidence>
<dbReference type="InterPro" id="IPR035906">
    <property type="entry name" value="MetI-like_sf"/>
</dbReference>
<evidence type="ECO:0000256" key="6">
    <source>
        <dbReference type="ARBA" id="ARBA00023136"/>
    </source>
</evidence>
<dbReference type="PANTHER" id="PTHR43744:SF12">
    <property type="entry name" value="ABC TRANSPORTER PERMEASE PROTEIN MG189-RELATED"/>
    <property type="match status" value="1"/>
</dbReference>
<dbReference type="GO" id="GO:0005886">
    <property type="term" value="C:plasma membrane"/>
    <property type="evidence" value="ECO:0007669"/>
    <property type="project" value="UniProtKB-SubCell"/>
</dbReference>
<feature type="transmembrane region" description="Helical" evidence="7">
    <location>
        <begin position="27"/>
        <end position="48"/>
    </location>
</feature>
<keyword evidence="3" id="KW-1003">Cell membrane</keyword>
<evidence type="ECO:0000256" key="1">
    <source>
        <dbReference type="ARBA" id="ARBA00004651"/>
    </source>
</evidence>
<keyword evidence="2 7" id="KW-0813">Transport</keyword>
<keyword evidence="5 7" id="KW-1133">Transmembrane helix</keyword>
<keyword evidence="6 7" id="KW-0472">Membrane</keyword>
<dbReference type="PANTHER" id="PTHR43744">
    <property type="entry name" value="ABC TRANSPORTER PERMEASE PROTEIN MG189-RELATED-RELATED"/>
    <property type="match status" value="1"/>
</dbReference>
<dbReference type="InParanoid" id="A0A540VGM8"/>
<comment type="caution">
    <text evidence="9">The sequence shown here is derived from an EMBL/GenBank/DDBJ whole genome shotgun (WGS) entry which is preliminary data.</text>
</comment>
<dbReference type="Pfam" id="PF00528">
    <property type="entry name" value="BPD_transp_1"/>
    <property type="match status" value="1"/>
</dbReference>
<dbReference type="CDD" id="cd06261">
    <property type="entry name" value="TM_PBP2"/>
    <property type="match status" value="1"/>
</dbReference>
<gene>
    <name evidence="9" type="ORF">FKZ61_09225</name>
</gene>
<keyword evidence="4 7" id="KW-0812">Transmembrane</keyword>
<dbReference type="EMBL" id="VIGC01000010">
    <property type="protein sequence ID" value="TQE95920.1"/>
    <property type="molecule type" value="Genomic_DNA"/>
</dbReference>
<organism evidence="9 10">
    <name type="scientific">Litorilinea aerophila</name>
    <dbReference type="NCBI Taxonomy" id="1204385"/>
    <lineage>
        <taxon>Bacteria</taxon>
        <taxon>Bacillati</taxon>
        <taxon>Chloroflexota</taxon>
        <taxon>Caldilineae</taxon>
        <taxon>Caldilineales</taxon>
        <taxon>Caldilineaceae</taxon>
        <taxon>Litorilinea</taxon>
    </lineage>
</organism>
<evidence type="ECO:0000259" key="8">
    <source>
        <dbReference type="PROSITE" id="PS50928"/>
    </source>
</evidence>
<comment type="similarity">
    <text evidence="7">Belongs to the binding-protein-dependent transport system permease family.</text>
</comment>
<feature type="transmembrane region" description="Helical" evidence="7">
    <location>
        <begin position="160"/>
        <end position="178"/>
    </location>
</feature>
<feature type="transmembrane region" description="Helical" evidence="7">
    <location>
        <begin position="199"/>
        <end position="221"/>
    </location>
</feature>
<dbReference type="PROSITE" id="PS50928">
    <property type="entry name" value="ABC_TM1"/>
    <property type="match status" value="1"/>
</dbReference>
<evidence type="ECO:0000256" key="2">
    <source>
        <dbReference type="ARBA" id="ARBA00022448"/>
    </source>
</evidence>
<name>A0A540VGM8_9CHLR</name>
<feature type="domain" description="ABC transmembrane type-1" evidence="8">
    <location>
        <begin position="89"/>
        <end position="278"/>
    </location>
</feature>
<sequence length="292" mass="32789">MASITVPKPRAQGRVASVQFRWIGKTLVYLFLILGCMATLVPFLWMVFNSLKTSSEIIRVPPTFFPEHPTLESFRTIFTDPKVPLARFYFNSTFVAVTNVAIQLFTSSLAGYVFAKYRFRGKNLLFGFILASMMIPFQVTIIPAYLLIVKLGLVDTLWGLIVPSAVNAFGIFLMKQFIEGLPGELLDAARIDGAGEFGIYWRIVLPQVGPALATLGVLNFMGVWNSYLWPLIVITTHERRTLPIMLTWYNSQHGTRYDLTMAASILVVLPIIVVYLLAQRWVVQGIALTGMK</sequence>
<dbReference type="InterPro" id="IPR000515">
    <property type="entry name" value="MetI-like"/>
</dbReference>
<dbReference type="AlphaFoldDB" id="A0A540VGM8"/>
<dbReference type="OrthoDB" id="9771544at2"/>
<dbReference type="SUPFAM" id="SSF161098">
    <property type="entry name" value="MetI-like"/>
    <property type="match status" value="1"/>
</dbReference>
<dbReference type="RefSeq" id="WP_141609828.1">
    <property type="nucleotide sequence ID" value="NZ_VIGC02000010.1"/>
</dbReference>
<proteinExistence type="inferred from homology"/>
<feature type="transmembrane region" description="Helical" evidence="7">
    <location>
        <begin position="88"/>
        <end position="112"/>
    </location>
</feature>
<dbReference type="Gene3D" id="1.10.3720.10">
    <property type="entry name" value="MetI-like"/>
    <property type="match status" value="1"/>
</dbReference>
<evidence type="ECO:0000256" key="4">
    <source>
        <dbReference type="ARBA" id="ARBA00022692"/>
    </source>
</evidence>
<feature type="transmembrane region" description="Helical" evidence="7">
    <location>
        <begin position="259"/>
        <end position="278"/>
    </location>
</feature>
<dbReference type="Proteomes" id="UP000317371">
    <property type="component" value="Unassembled WGS sequence"/>
</dbReference>
<feature type="transmembrane region" description="Helical" evidence="7">
    <location>
        <begin position="124"/>
        <end position="148"/>
    </location>
</feature>
<accession>A0A540VGM8</accession>
<evidence type="ECO:0000256" key="3">
    <source>
        <dbReference type="ARBA" id="ARBA00022475"/>
    </source>
</evidence>
<protein>
    <submittedName>
        <fullName evidence="9">Carbohydrate ABC transporter permease</fullName>
    </submittedName>
</protein>
<evidence type="ECO:0000313" key="10">
    <source>
        <dbReference type="Proteomes" id="UP000317371"/>
    </source>
</evidence>
<evidence type="ECO:0000256" key="5">
    <source>
        <dbReference type="ARBA" id="ARBA00022989"/>
    </source>
</evidence>
<comment type="subcellular location">
    <subcellularLocation>
        <location evidence="1 7">Cell membrane</location>
        <topology evidence="1 7">Multi-pass membrane protein</topology>
    </subcellularLocation>
</comment>